<dbReference type="PROSITE" id="PS50887">
    <property type="entry name" value="GGDEF"/>
    <property type="match status" value="1"/>
</dbReference>
<feature type="domain" description="GGDEF" evidence="2">
    <location>
        <begin position="360"/>
        <end position="503"/>
    </location>
</feature>
<dbReference type="InterPro" id="IPR050469">
    <property type="entry name" value="Diguanylate_Cyclase"/>
</dbReference>
<dbReference type="Proteomes" id="UP000233256">
    <property type="component" value="Unassembled WGS sequence"/>
</dbReference>
<dbReference type="Gene3D" id="3.30.450.40">
    <property type="match status" value="1"/>
</dbReference>
<comment type="caution">
    <text evidence="3">The sequence shown here is derived from an EMBL/GenBank/DDBJ whole genome shotgun (WGS) entry which is preliminary data.</text>
</comment>
<dbReference type="InterPro" id="IPR029787">
    <property type="entry name" value="Nucleotide_cyclase"/>
</dbReference>
<dbReference type="PANTHER" id="PTHR45138:SF9">
    <property type="entry name" value="DIGUANYLATE CYCLASE DGCM-RELATED"/>
    <property type="match status" value="1"/>
</dbReference>
<dbReference type="SUPFAM" id="SSF55781">
    <property type="entry name" value="GAF domain-like"/>
    <property type="match status" value="1"/>
</dbReference>
<dbReference type="GO" id="GO:1902201">
    <property type="term" value="P:negative regulation of bacterial-type flagellum-dependent cell motility"/>
    <property type="evidence" value="ECO:0007669"/>
    <property type="project" value="TreeGrafter"/>
</dbReference>
<dbReference type="GO" id="GO:0052621">
    <property type="term" value="F:diguanylate cyclase activity"/>
    <property type="evidence" value="ECO:0007669"/>
    <property type="project" value="TreeGrafter"/>
</dbReference>
<evidence type="ECO:0000259" key="2">
    <source>
        <dbReference type="PROSITE" id="PS50887"/>
    </source>
</evidence>
<dbReference type="SUPFAM" id="SSF55073">
    <property type="entry name" value="Nucleotide cyclase"/>
    <property type="match status" value="1"/>
</dbReference>
<keyword evidence="1" id="KW-0812">Transmembrane</keyword>
<dbReference type="GO" id="GO:0043709">
    <property type="term" value="P:cell adhesion involved in single-species biofilm formation"/>
    <property type="evidence" value="ECO:0007669"/>
    <property type="project" value="TreeGrafter"/>
</dbReference>
<keyword evidence="1" id="KW-1133">Transmembrane helix</keyword>
<organism evidence="3 4">
    <name type="scientific">Candidatus Wallbacteria bacterium HGW-Wallbacteria-1</name>
    <dbReference type="NCBI Taxonomy" id="2013854"/>
    <lineage>
        <taxon>Bacteria</taxon>
        <taxon>Candidatus Walliibacteriota</taxon>
    </lineage>
</organism>
<evidence type="ECO:0000256" key="1">
    <source>
        <dbReference type="SAM" id="Phobius"/>
    </source>
</evidence>
<dbReference type="InterPro" id="IPR043128">
    <property type="entry name" value="Rev_trsase/Diguanyl_cyclase"/>
</dbReference>
<evidence type="ECO:0000313" key="4">
    <source>
        <dbReference type="Proteomes" id="UP000233256"/>
    </source>
</evidence>
<dbReference type="Gene3D" id="3.30.70.270">
    <property type="match status" value="1"/>
</dbReference>
<dbReference type="NCBIfam" id="TIGR00254">
    <property type="entry name" value="GGDEF"/>
    <property type="match status" value="1"/>
</dbReference>
<keyword evidence="1" id="KW-0472">Membrane</keyword>
<dbReference type="EMBL" id="PGXC01000002">
    <property type="protein sequence ID" value="PKK91749.1"/>
    <property type="molecule type" value="Genomic_DNA"/>
</dbReference>
<name>A0A2N1PTS8_9BACT</name>
<dbReference type="CDD" id="cd01949">
    <property type="entry name" value="GGDEF"/>
    <property type="match status" value="1"/>
</dbReference>
<evidence type="ECO:0000313" key="3">
    <source>
        <dbReference type="EMBL" id="PKK91749.1"/>
    </source>
</evidence>
<dbReference type="InterPro" id="IPR000160">
    <property type="entry name" value="GGDEF_dom"/>
</dbReference>
<dbReference type="GO" id="GO:0005886">
    <property type="term" value="C:plasma membrane"/>
    <property type="evidence" value="ECO:0007669"/>
    <property type="project" value="TreeGrafter"/>
</dbReference>
<accession>A0A2N1PTS8</accession>
<gene>
    <name evidence="3" type="ORF">CVV64_03545</name>
</gene>
<dbReference type="SMART" id="SM00267">
    <property type="entry name" value="GGDEF"/>
    <property type="match status" value="1"/>
</dbReference>
<sequence>MPRKRAGTGFVSTGRFLGRRVDVGSLMDMGISARAAFLALLGALVQAVLAVVLRQLRPDDWLPILSSATVFVTPLYAWICMRPIAARAKELADHAREAAQGEHSMVERVEWNDELGDAEGAYNRLLTSFKMRESKLQVARDGARITTQKLERKAAELELLYDISVGLRDIYEPSSALALCLDKAVEVLECEWAAYLMWDSQTSTYTMESIRGFTTEMTAEVRMALWRGNSFPESATLSAQVSAGNEPLFSHSLAKGRKFRDFAEFRDITQPVSAFMGIPVVNRQGLSDGVLLTVNRRDSQNFSKGDADMGREISRLIFLALDKTRSFQKGFREAGTGLFVREYLSQRLAEEIRLSGRDSREVTVVAFGIDDPDSIMARGEQFMETFSQAMGKIILDVARTVDIPCRLSGTTFAVLLPDTSLRGAMVFGSRLLEAVASGPISGRDNPDLQSRQAGIHSTLSVGIRTATYAQLAGSDNESLLRDAIETMEKARSQGGNRLLCSEGRIFVSNRDSADYVGIEGNPVVNLDAGGTGLAGKSFFLNESLNGSLEKSLEESMVEDSSQNTDK</sequence>
<dbReference type="PANTHER" id="PTHR45138">
    <property type="entry name" value="REGULATORY COMPONENTS OF SENSORY TRANSDUCTION SYSTEM"/>
    <property type="match status" value="1"/>
</dbReference>
<protein>
    <recommendedName>
        <fullName evidence="2">GGDEF domain-containing protein</fullName>
    </recommendedName>
</protein>
<reference evidence="3 4" key="1">
    <citation type="journal article" date="2017" name="ISME J.">
        <title>Potential for microbial H2 and metal transformations associated with novel bacteria and archaea in deep terrestrial subsurface sediments.</title>
        <authorList>
            <person name="Hernsdorf A.W."/>
            <person name="Amano Y."/>
            <person name="Miyakawa K."/>
            <person name="Ise K."/>
            <person name="Suzuki Y."/>
            <person name="Anantharaman K."/>
            <person name="Probst A."/>
            <person name="Burstein D."/>
            <person name="Thomas B.C."/>
            <person name="Banfield J.F."/>
        </authorList>
    </citation>
    <scope>NUCLEOTIDE SEQUENCE [LARGE SCALE GENOMIC DNA]</scope>
    <source>
        <strain evidence="3">HGW-Wallbacteria-1</strain>
    </source>
</reference>
<dbReference type="InterPro" id="IPR029016">
    <property type="entry name" value="GAF-like_dom_sf"/>
</dbReference>
<dbReference type="AlphaFoldDB" id="A0A2N1PTS8"/>
<feature type="transmembrane region" description="Helical" evidence="1">
    <location>
        <begin position="35"/>
        <end position="55"/>
    </location>
</feature>
<proteinExistence type="predicted"/>
<dbReference type="Pfam" id="PF00990">
    <property type="entry name" value="GGDEF"/>
    <property type="match status" value="1"/>
</dbReference>
<feature type="transmembrane region" description="Helical" evidence="1">
    <location>
        <begin position="61"/>
        <end position="79"/>
    </location>
</feature>